<keyword evidence="13" id="KW-1185">Reference proteome</keyword>
<dbReference type="SUPFAM" id="SSF52540">
    <property type="entry name" value="P-loop containing nucleoside triphosphate hydrolases"/>
    <property type="match status" value="1"/>
</dbReference>
<dbReference type="GO" id="GO:0005524">
    <property type="term" value="F:ATP binding"/>
    <property type="evidence" value="ECO:0007669"/>
    <property type="project" value="UniProtKB-KW"/>
</dbReference>
<dbReference type="Gene3D" id="2.40.50.100">
    <property type="match status" value="1"/>
</dbReference>
<dbReference type="InterPro" id="IPR003439">
    <property type="entry name" value="ABC_transporter-like_ATP-bd"/>
</dbReference>
<sequence length="355" mass="38693">MSLKLDFTVDRGSFILQAALELPARGVTALFGRSGSGKTTLLRCIAGLKRQRGGYLAFRGETWQQGKDFVPTWKRPLGYVFQEASLFPHLSVRGNLEYGYRRVAEEKRHFHCEEIVALLGLETLLGRCPDQLSGGQRQRVALGRALLTSPELLLMDEPLASLDAASKEEILPFLERLRDELQIPIIYVSHAIDEVIRLADHVVLIDNGKVIAQGGLQAMLTGRELPFVRTESASTALEARLRTADAGDELSELEVEGQPLLIARHPGNPGQAVRVRILARDVGLALQPPADTSILNCLAVTVLDTQPGLVPSQLLVRLALGGQVLLSRISCRSARLLGLHAGQNLYALVKTVALG</sequence>
<gene>
    <name evidence="12" type="primary">modC</name>
    <name evidence="12" type="ORF">E6O51_21075</name>
</gene>
<dbReference type="InterPro" id="IPR003593">
    <property type="entry name" value="AAA+_ATPase"/>
</dbReference>
<keyword evidence="6 12" id="KW-0067">ATP-binding</keyword>
<reference evidence="12 13" key="1">
    <citation type="submission" date="2019-04" db="EMBL/GenBank/DDBJ databases">
        <title>Azoarcus rhizosphaerae sp. nov. isolated from rhizosphere of Ficus religiosa.</title>
        <authorList>
            <person name="Lin S.-Y."/>
            <person name="Hameed A."/>
            <person name="Hsu Y.-H."/>
            <person name="Young C.-C."/>
        </authorList>
    </citation>
    <scope>NUCLEOTIDE SEQUENCE [LARGE SCALE GENOMIC DNA]</scope>
    <source>
        <strain evidence="12 13">CC-YHH848</strain>
    </source>
</reference>
<dbReference type="PANTHER" id="PTHR43514">
    <property type="entry name" value="ABC TRANSPORTER I FAMILY MEMBER 10"/>
    <property type="match status" value="1"/>
</dbReference>
<keyword evidence="3 9" id="KW-0500">Molybdenum</keyword>
<feature type="domain" description="ABC transporter" evidence="10">
    <location>
        <begin position="3"/>
        <end position="232"/>
    </location>
</feature>
<dbReference type="GO" id="GO:0016020">
    <property type="term" value="C:membrane"/>
    <property type="evidence" value="ECO:0007669"/>
    <property type="project" value="InterPro"/>
</dbReference>
<name>A0A4S4A8N3_9RHOO</name>
<evidence type="ECO:0000256" key="6">
    <source>
        <dbReference type="ARBA" id="ARBA00022840"/>
    </source>
</evidence>
<keyword evidence="7" id="KW-1278">Translocase</keyword>
<dbReference type="AlphaFoldDB" id="A0A4S4A8N3"/>
<keyword evidence="8" id="KW-0472">Membrane</keyword>
<dbReference type="PROSITE" id="PS51866">
    <property type="entry name" value="MOP"/>
    <property type="match status" value="1"/>
</dbReference>
<dbReference type="GO" id="GO:0016887">
    <property type="term" value="F:ATP hydrolysis activity"/>
    <property type="evidence" value="ECO:0007669"/>
    <property type="project" value="InterPro"/>
</dbReference>
<dbReference type="EMBL" id="SSOD01000026">
    <property type="protein sequence ID" value="THF55138.1"/>
    <property type="molecule type" value="Genomic_DNA"/>
</dbReference>
<dbReference type="PANTHER" id="PTHR43514:SF10">
    <property type="entry name" value="MOLYBDENUM IMPORT ATP-BINDING PROTEIN MODC 2"/>
    <property type="match status" value="1"/>
</dbReference>
<dbReference type="Gene3D" id="3.40.50.300">
    <property type="entry name" value="P-loop containing nucleotide triphosphate hydrolases"/>
    <property type="match status" value="1"/>
</dbReference>
<dbReference type="InterPro" id="IPR004606">
    <property type="entry name" value="Mop_domain"/>
</dbReference>
<dbReference type="InterPro" id="IPR027417">
    <property type="entry name" value="P-loop_NTPase"/>
</dbReference>
<dbReference type="GO" id="GO:0140359">
    <property type="term" value="F:ABC-type transporter activity"/>
    <property type="evidence" value="ECO:0007669"/>
    <property type="project" value="InterPro"/>
</dbReference>
<evidence type="ECO:0000256" key="5">
    <source>
        <dbReference type="ARBA" id="ARBA00022741"/>
    </source>
</evidence>
<proteinExistence type="predicted"/>
<dbReference type="GO" id="GO:0015098">
    <property type="term" value="F:molybdate ion transmembrane transporter activity"/>
    <property type="evidence" value="ECO:0007669"/>
    <property type="project" value="InterPro"/>
</dbReference>
<dbReference type="InterPro" id="IPR005116">
    <property type="entry name" value="Transp-assoc_OB_typ1"/>
</dbReference>
<dbReference type="OrthoDB" id="5298774at2"/>
<keyword evidence="4" id="KW-0997">Cell inner membrane</keyword>
<dbReference type="RefSeq" id="WP_136387002.1">
    <property type="nucleotide sequence ID" value="NZ_SSOD01000026.1"/>
</dbReference>
<evidence type="ECO:0000259" key="10">
    <source>
        <dbReference type="PROSITE" id="PS50893"/>
    </source>
</evidence>
<protein>
    <submittedName>
        <fullName evidence="12">Molybdenum ABC transporter ATP-binding protein</fullName>
    </submittedName>
</protein>
<evidence type="ECO:0000256" key="9">
    <source>
        <dbReference type="PROSITE-ProRule" id="PRU01213"/>
    </source>
</evidence>
<dbReference type="PROSITE" id="PS50893">
    <property type="entry name" value="ABC_TRANSPORTER_2"/>
    <property type="match status" value="1"/>
</dbReference>
<dbReference type="Pfam" id="PF00005">
    <property type="entry name" value="ABC_tran"/>
    <property type="match status" value="1"/>
</dbReference>
<dbReference type="NCBIfam" id="TIGR02142">
    <property type="entry name" value="modC_ABC"/>
    <property type="match status" value="1"/>
</dbReference>
<dbReference type="InterPro" id="IPR011868">
    <property type="entry name" value="ModC_ABC_ATP-bd"/>
</dbReference>
<accession>A0A4S4A8N3</accession>
<dbReference type="PROSITE" id="PS00211">
    <property type="entry name" value="ABC_TRANSPORTER_1"/>
    <property type="match status" value="1"/>
</dbReference>
<dbReference type="InterPro" id="IPR008995">
    <property type="entry name" value="Mo/tungstate-bd_C_term_dom"/>
</dbReference>
<dbReference type="InterPro" id="IPR017871">
    <property type="entry name" value="ABC_transporter-like_CS"/>
</dbReference>
<evidence type="ECO:0000256" key="3">
    <source>
        <dbReference type="ARBA" id="ARBA00022505"/>
    </source>
</evidence>
<organism evidence="12 13">
    <name type="scientific">Pseudothauera rhizosphaerae</name>
    <dbReference type="NCBI Taxonomy" id="2565932"/>
    <lineage>
        <taxon>Bacteria</taxon>
        <taxon>Pseudomonadati</taxon>
        <taxon>Pseudomonadota</taxon>
        <taxon>Betaproteobacteria</taxon>
        <taxon>Rhodocyclales</taxon>
        <taxon>Zoogloeaceae</taxon>
        <taxon>Pseudothauera</taxon>
    </lineage>
</organism>
<keyword evidence="1" id="KW-0813">Transport</keyword>
<dbReference type="Proteomes" id="UP000307956">
    <property type="component" value="Unassembled WGS sequence"/>
</dbReference>
<dbReference type="SUPFAM" id="SSF50331">
    <property type="entry name" value="MOP-like"/>
    <property type="match status" value="1"/>
</dbReference>
<evidence type="ECO:0000313" key="13">
    <source>
        <dbReference type="Proteomes" id="UP000307956"/>
    </source>
</evidence>
<evidence type="ECO:0000256" key="4">
    <source>
        <dbReference type="ARBA" id="ARBA00022519"/>
    </source>
</evidence>
<comment type="caution">
    <text evidence="12">The sequence shown here is derived from an EMBL/GenBank/DDBJ whole genome shotgun (WGS) entry which is preliminary data.</text>
</comment>
<dbReference type="Pfam" id="PF03459">
    <property type="entry name" value="TOBE"/>
    <property type="match status" value="1"/>
</dbReference>
<dbReference type="InterPro" id="IPR050334">
    <property type="entry name" value="Molybdenum_import_ModC"/>
</dbReference>
<evidence type="ECO:0000259" key="11">
    <source>
        <dbReference type="PROSITE" id="PS51866"/>
    </source>
</evidence>
<feature type="domain" description="Mop" evidence="11">
    <location>
        <begin position="291"/>
        <end position="355"/>
    </location>
</feature>
<keyword evidence="2" id="KW-1003">Cell membrane</keyword>
<evidence type="ECO:0000313" key="12">
    <source>
        <dbReference type="EMBL" id="THF55138.1"/>
    </source>
</evidence>
<dbReference type="SMART" id="SM00382">
    <property type="entry name" value="AAA"/>
    <property type="match status" value="1"/>
</dbReference>
<evidence type="ECO:0000256" key="1">
    <source>
        <dbReference type="ARBA" id="ARBA00022448"/>
    </source>
</evidence>
<evidence type="ECO:0000256" key="2">
    <source>
        <dbReference type="ARBA" id="ARBA00022475"/>
    </source>
</evidence>
<evidence type="ECO:0000256" key="8">
    <source>
        <dbReference type="ARBA" id="ARBA00023136"/>
    </source>
</evidence>
<keyword evidence="5" id="KW-0547">Nucleotide-binding</keyword>
<evidence type="ECO:0000256" key="7">
    <source>
        <dbReference type="ARBA" id="ARBA00022967"/>
    </source>
</evidence>